<protein>
    <submittedName>
        <fullName evidence="1">Uncharacterized protein</fullName>
    </submittedName>
</protein>
<name>A0A5B7GLY1_PORTR</name>
<organism evidence="1 2">
    <name type="scientific">Portunus trituberculatus</name>
    <name type="common">Swimming crab</name>
    <name type="synonym">Neptunus trituberculatus</name>
    <dbReference type="NCBI Taxonomy" id="210409"/>
    <lineage>
        <taxon>Eukaryota</taxon>
        <taxon>Metazoa</taxon>
        <taxon>Ecdysozoa</taxon>
        <taxon>Arthropoda</taxon>
        <taxon>Crustacea</taxon>
        <taxon>Multicrustacea</taxon>
        <taxon>Malacostraca</taxon>
        <taxon>Eumalacostraca</taxon>
        <taxon>Eucarida</taxon>
        <taxon>Decapoda</taxon>
        <taxon>Pleocyemata</taxon>
        <taxon>Brachyura</taxon>
        <taxon>Eubrachyura</taxon>
        <taxon>Portunoidea</taxon>
        <taxon>Portunidae</taxon>
        <taxon>Portuninae</taxon>
        <taxon>Portunus</taxon>
    </lineage>
</organism>
<dbReference type="AlphaFoldDB" id="A0A5B7GLY1"/>
<evidence type="ECO:0000313" key="1">
    <source>
        <dbReference type="EMBL" id="MPC61170.1"/>
    </source>
</evidence>
<sequence>MKKKLGEVSRYFRSSMREQSDLGTYLVPSPDGGSEARGAQKCLLEDGECRDHRVCAKSLSQTQLWVQEQIDLFYIDS</sequence>
<accession>A0A5B7GLY1</accession>
<proteinExistence type="predicted"/>
<dbReference type="EMBL" id="VSRR010018272">
    <property type="protein sequence ID" value="MPC61170.1"/>
    <property type="molecule type" value="Genomic_DNA"/>
</dbReference>
<comment type="caution">
    <text evidence="1">The sequence shown here is derived from an EMBL/GenBank/DDBJ whole genome shotgun (WGS) entry which is preliminary data.</text>
</comment>
<gene>
    <name evidence="1" type="ORF">E2C01_055234</name>
</gene>
<keyword evidence="2" id="KW-1185">Reference proteome</keyword>
<dbReference type="Proteomes" id="UP000324222">
    <property type="component" value="Unassembled WGS sequence"/>
</dbReference>
<reference evidence="1 2" key="1">
    <citation type="submission" date="2019-05" db="EMBL/GenBank/DDBJ databases">
        <title>Another draft genome of Portunus trituberculatus and its Hox gene families provides insights of decapod evolution.</title>
        <authorList>
            <person name="Jeong J.-H."/>
            <person name="Song I."/>
            <person name="Kim S."/>
            <person name="Choi T."/>
            <person name="Kim D."/>
            <person name="Ryu S."/>
            <person name="Kim W."/>
        </authorList>
    </citation>
    <scope>NUCLEOTIDE SEQUENCE [LARGE SCALE GENOMIC DNA]</scope>
    <source>
        <tissue evidence="1">Muscle</tissue>
    </source>
</reference>
<evidence type="ECO:0000313" key="2">
    <source>
        <dbReference type="Proteomes" id="UP000324222"/>
    </source>
</evidence>